<dbReference type="EMBL" id="QBKT01000003">
    <property type="protein sequence ID" value="PTX62074.1"/>
    <property type="molecule type" value="Genomic_DNA"/>
</dbReference>
<dbReference type="Proteomes" id="UP000244090">
    <property type="component" value="Unassembled WGS sequence"/>
</dbReference>
<protein>
    <submittedName>
        <fullName evidence="2">Uncharacterized protein</fullName>
    </submittedName>
</protein>
<evidence type="ECO:0000313" key="3">
    <source>
        <dbReference type="Proteomes" id="UP000244090"/>
    </source>
</evidence>
<dbReference type="RefSeq" id="WP_108114297.1">
    <property type="nucleotide sequence ID" value="NZ_QBKT01000003.1"/>
</dbReference>
<sequence>MKFLKIITIGLLLMTLNSFAANPMSCSDRTELSERTDLIDKMKEDKDVFSLIFKSQVYALLATMVNDAEIALEDREQVAASKRELVEDIYKNKMNVENKFPEFSKLNKEEKSKVMQKITKAISNKLKTTMGCFTLGIAGEIAACGVPALTGWALTKWNWCMATTLVGDVVVSASNPEAAVIAVEDGAFEAVMESELSFCGKIATGLNVGWAGVANCLYTASIGVITGCIATLAW</sequence>
<feature type="signal peptide" evidence="1">
    <location>
        <begin position="1"/>
        <end position="20"/>
    </location>
</feature>
<keyword evidence="3" id="KW-1185">Reference proteome</keyword>
<keyword evidence="1" id="KW-0732">Signal</keyword>
<evidence type="ECO:0000256" key="1">
    <source>
        <dbReference type="SAM" id="SignalP"/>
    </source>
</evidence>
<accession>A0A2T6C173</accession>
<proteinExistence type="predicted"/>
<gene>
    <name evidence="2" type="ORF">C8N46_103172</name>
</gene>
<organism evidence="2 3">
    <name type="scientific">Kordia periserrulae</name>
    <dbReference type="NCBI Taxonomy" id="701523"/>
    <lineage>
        <taxon>Bacteria</taxon>
        <taxon>Pseudomonadati</taxon>
        <taxon>Bacteroidota</taxon>
        <taxon>Flavobacteriia</taxon>
        <taxon>Flavobacteriales</taxon>
        <taxon>Flavobacteriaceae</taxon>
        <taxon>Kordia</taxon>
    </lineage>
</organism>
<reference evidence="2 3" key="1">
    <citation type="submission" date="2018-04" db="EMBL/GenBank/DDBJ databases">
        <title>Genomic Encyclopedia of Archaeal and Bacterial Type Strains, Phase II (KMG-II): from individual species to whole genera.</title>
        <authorList>
            <person name="Goeker M."/>
        </authorList>
    </citation>
    <scope>NUCLEOTIDE SEQUENCE [LARGE SCALE GENOMIC DNA]</scope>
    <source>
        <strain evidence="2 3">DSM 25731</strain>
    </source>
</reference>
<name>A0A2T6C173_9FLAO</name>
<comment type="caution">
    <text evidence="2">The sequence shown here is derived from an EMBL/GenBank/DDBJ whole genome shotgun (WGS) entry which is preliminary data.</text>
</comment>
<evidence type="ECO:0000313" key="2">
    <source>
        <dbReference type="EMBL" id="PTX62074.1"/>
    </source>
</evidence>
<dbReference type="AlphaFoldDB" id="A0A2T6C173"/>
<feature type="chain" id="PRO_5015700549" evidence="1">
    <location>
        <begin position="21"/>
        <end position="234"/>
    </location>
</feature>